<dbReference type="EMBL" id="CM007647">
    <property type="protein sequence ID" value="ONL95425.1"/>
    <property type="molecule type" value="Genomic_DNA"/>
</dbReference>
<protein>
    <submittedName>
        <fullName evidence="1">Uncharacterized protein</fullName>
    </submittedName>
</protein>
<dbReference type="PANTHER" id="PTHR31448:SF23">
    <property type="entry name" value="GTD-BINDING DOMAIN-CONTAINING PROTEIN"/>
    <property type="match status" value="1"/>
</dbReference>
<dbReference type="GO" id="GO:0017022">
    <property type="term" value="F:myosin binding"/>
    <property type="evidence" value="ECO:0007669"/>
    <property type="project" value="InterPro"/>
</dbReference>
<organism evidence="1">
    <name type="scientific">Zea mays</name>
    <name type="common">Maize</name>
    <dbReference type="NCBI Taxonomy" id="4577"/>
    <lineage>
        <taxon>Eukaryota</taxon>
        <taxon>Viridiplantae</taxon>
        <taxon>Streptophyta</taxon>
        <taxon>Embryophyta</taxon>
        <taxon>Tracheophyta</taxon>
        <taxon>Spermatophyta</taxon>
        <taxon>Magnoliopsida</taxon>
        <taxon>Liliopsida</taxon>
        <taxon>Poales</taxon>
        <taxon>Poaceae</taxon>
        <taxon>PACMAD clade</taxon>
        <taxon>Panicoideae</taxon>
        <taxon>Andropogonodae</taxon>
        <taxon>Andropogoneae</taxon>
        <taxon>Tripsacinae</taxon>
        <taxon>Zea</taxon>
    </lineage>
</organism>
<name>A0A1D6JUD0_MAIZE</name>
<proteinExistence type="predicted"/>
<evidence type="ECO:0000313" key="1">
    <source>
        <dbReference type="EMBL" id="ONL95425.1"/>
    </source>
</evidence>
<sequence length="128" mass="13711">MVSQAPVAGAGAGASLAASLCKKSNRVARVLAYALLEWILIALLLANGVFSYLISRFAAFFGLAPPCALCSRLGVDSLFETRPPHHRGAEPLRRLLCDAHAAELSRSDYGLTRMPLLASTRRMAQIMA</sequence>
<dbReference type="InParanoid" id="A0A1D6JUD0"/>
<reference evidence="1" key="1">
    <citation type="submission" date="2015-12" db="EMBL/GenBank/DDBJ databases">
        <title>Update maize B73 reference genome by single molecule sequencing technologies.</title>
        <authorList>
            <consortium name="Maize Genome Sequencing Project"/>
            <person name="Ware D."/>
        </authorList>
    </citation>
    <scope>NUCLEOTIDE SEQUENCE [LARGE SCALE GENOMIC DNA]</scope>
    <source>
        <tissue evidence="1">Seedling</tissue>
    </source>
</reference>
<dbReference type="ExpressionAtlas" id="A0A1D6JUD0">
    <property type="expression patterns" value="baseline and differential"/>
</dbReference>
<dbReference type="AlphaFoldDB" id="A0A1D6JUD0"/>
<dbReference type="PANTHER" id="PTHR31448">
    <property type="entry name" value="MYOSIN-BINDING PROTEIN 2"/>
    <property type="match status" value="1"/>
</dbReference>
<accession>A0A1D6JUD0</accession>
<gene>
    <name evidence="1" type="ORF">ZEAMMB73_Zm00001d028326</name>
</gene>
<dbReference type="InterPro" id="IPR039306">
    <property type="entry name" value="MYOB"/>
</dbReference>
<dbReference type="STRING" id="4577.A0A1D6JUD0"/>